<keyword evidence="1" id="KW-0614">Plasmid</keyword>
<accession>A0ACD5A671</accession>
<geneLocation type="plasmid" evidence="1 2">
    <name>p11801_3</name>
</geneLocation>
<sequence length="175" mass="20283">MANSADPRKQSDKLYTDRQSQAWKQPLKASTEKRVDAWSARLDASERWVVDQYGARIPVGEESPQAAWERNRKERDRSDSYYERHRSDGTPWPPGWSTSKAESLTQNLLRIAAEKKAKKPQGDRSDSSEYRQDDFSMQDADCWQQGQWVFAHSDGVLLKWKRKDAPAEVLQRLQA</sequence>
<evidence type="ECO:0000313" key="2">
    <source>
        <dbReference type="Proteomes" id="UP000267249"/>
    </source>
</evidence>
<dbReference type="EMBL" id="CP143530">
    <property type="protein sequence ID" value="WVS92239.1"/>
    <property type="molecule type" value="Genomic_DNA"/>
</dbReference>
<proteinExistence type="predicted"/>
<dbReference type="Proteomes" id="UP000267249">
    <property type="component" value="Plasmid p11801_3"/>
</dbReference>
<evidence type="ECO:0000313" key="1">
    <source>
        <dbReference type="EMBL" id="WVS92239.1"/>
    </source>
</evidence>
<protein>
    <submittedName>
        <fullName evidence="1">Uncharacterized protein</fullName>
    </submittedName>
</protein>
<reference evidence="1" key="1">
    <citation type="submission" date="2024-01" db="EMBL/GenBank/DDBJ databases">
        <title>De novo genome assembly and pan-genome analysis of the fast-growing Indian isolates of Synechococcus elongatus: Potential chassis for bioproduction.</title>
        <authorList>
            <person name="Jain V.S."/>
            <person name="Schubert M.G."/>
            <person name="Pritam P."/>
            <person name="Sarnaik A.P."/>
            <person name="Jaiswal D."/>
            <person name="Church G.M."/>
            <person name="Wangikar P."/>
        </authorList>
    </citation>
    <scope>NUCLEOTIDE SEQUENCE</scope>
    <source>
        <strain evidence="1">PCC 11801</strain>
    </source>
</reference>
<gene>
    <name evidence="1" type="ORF">DOP62_14205</name>
</gene>
<name>A0ACD5A671_SYNEL</name>
<organism evidence="1 2">
    <name type="scientific">Synechococcus elongatus PCC 11801</name>
    <dbReference type="NCBI Taxonomy" id="2219813"/>
    <lineage>
        <taxon>Bacteria</taxon>
        <taxon>Bacillati</taxon>
        <taxon>Cyanobacteriota</taxon>
        <taxon>Cyanophyceae</taxon>
        <taxon>Synechococcales</taxon>
        <taxon>Synechococcaceae</taxon>
        <taxon>Synechococcus</taxon>
    </lineage>
</organism>